<feature type="transmembrane region" description="Helical" evidence="1">
    <location>
        <begin position="12"/>
        <end position="30"/>
    </location>
</feature>
<evidence type="ECO:0000313" key="2">
    <source>
        <dbReference type="EMBL" id="VDD31990.1"/>
    </source>
</evidence>
<sequence length="33" mass="3552">MSCIRYGEGGKGYGLMVGVLYLASKVFTIHTSL</sequence>
<organism evidence="2">
    <name type="scientific">Brassica oleracea</name>
    <name type="common">Wild cabbage</name>
    <dbReference type="NCBI Taxonomy" id="3712"/>
    <lineage>
        <taxon>Eukaryota</taxon>
        <taxon>Viridiplantae</taxon>
        <taxon>Streptophyta</taxon>
        <taxon>Embryophyta</taxon>
        <taxon>Tracheophyta</taxon>
        <taxon>Spermatophyta</taxon>
        <taxon>Magnoliopsida</taxon>
        <taxon>eudicotyledons</taxon>
        <taxon>Gunneridae</taxon>
        <taxon>Pentapetalae</taxon>
        <taxon>rosids</taxon>
        <taxon>malvids</taxon>
        <taxon>Brassicales</taxon>
        <taxon>Brassicaceae</taxon>
        <taxon>Brassiceae</taxon>
        <taxon>Brassica</taxon>
    </lineage>
</organism>
<keyword evidence="1" id="KW-1133">Transmembrane helix</keyword>
<protein>
    <submittedName>
        <fullName evidence="2">Uncharacterized protein</fullName>
    </submittedName>
</protein>
<dbReference type="AlphaFoldDB" id="A0A3P6DWD0"/>
<dbReference type="EMBL" id="LR031875">
    <property type="protein sequence ID" value="VDD31990.1"/>
    <property type="molecule type" value="Genomic_DNA"/>
</dbReference>
<reference evidence="2" key="1">
    <citation type="submission" date="2018-11" db="EMBL/GenBank/DDBJ databases">
        <authorList>
            <consortium name="Genoscope - CEA"/>
            <person name="William W."/>
        </authorList>
    </citation>
    <scope>NUCLEOTIDE SEQUENCE</scope>
</reference>
<gene>
    <name evidence="2" type="ORF">BOLC9T57313H</name>
</gene>
<name>A0A3P6DWD0_BRAOL</name>
<keyword evidence="1" id="KW-0472">Membrane</keyword>
<keyword evidence="1" id="KW-0812">Transmembrane</keyword>
<accession>A0A3P6DWD0</accession>
<proteinExistence type="predicted"/>
<evidence type="ECO:0000256" key="1">
    <source>
        <dbReference type="SAM" id="Phobius"/>
    </source>
</evidence>